<evidence type="ECO:0000259" key="7">
    <source>
        <dbReference type="PROSITE" id="PS51387"/>
    </source>
</evidence>
<dbReference type="PANTHER" id="PTHR43762:SF1">
    <property type="entry name" value="D-ARABINONO-1,4-LACTONE OXIDASE"/>
    <property type="match status" value="1"/>
</dbReference>
<dbReference type="InterPro" id="IPR016166">
    <property type="entry name" value="FAD-bd_PCMH"/>
</dbReference>
<dbReference type="GO" id="GO:0071949">
    <property type="term" value="F:FAD binding"/>
    <property type="evidence" value="ECO:0007669"/>
    <property type="project" value="InterPro"/>
</dbReference>
<protein>
    <submittedName>
        <fullName evidence="8">FAD-binding oxidoreductase</fullName>
    </submittedName>
</protein>
<keyword evidence="9" id="KW-1185">Reference proteome</keyword>
<dbReference type="GO" id="GO:0003885">
    <property type="term" value="F:D-arabinono-1,4-lactone oxidase activity"/>
    <property type="evidence" value="ECO:0007669"/>
    <property type="project" value="InterPro"/>
</dbReference>
<evidence type="ECO:0000256" key="2">
    <source>
        <dbReference type="ARBA" id="ARBA00005466"/>
    </source>
</evidence>
<dbReference type="UniPathway" id="UPA00132"/>
<evidence type="ECO:0000256" key="4">
    <source>
        <dbReference type="ARBA" id="ARBA00022644"/>
    </source>
</evidence>
<dbReference type="InterPro" id="IPR016164">
    <property type="entry name" value="FAD-linked_Oxase-like_C"/>
</dbReference>
<dbReference type="Pfam" id="PF04030">
    <property type="entry name" value="ALO"/>
    <property type="match status" value="1"/>
</dbReference>
<comment type="similarity">
    <text evidence="2">Belongs to the oxygen-dependent FAD-linked oxidoreductase family.</text>
</comment>
<name>A0A2S5TL92_9GAMM</name>
<dbReference type="InterPro" id="IPR036318">
    <property type="entry name" value="FAD-bd_PCMH-like_sf"/>
</dbReference>
<dbReference type="PANTHER" id="PTHR43762">
    <property type="entry name" value="L-GULONOLACTONE OXIDASE"/>
    <property type="match status" value="1"/>
</dbReference>
<dbReference type="AlphaFoldDB" id="A0A2S5TL92"/>
<dbReference type="PIRSF" id="PIRSF000136">
    <property type="entry name" value="LGO_GLO"/>
    <property type="match status" value="1"/>
</dbReference>
<dbReference type="InterPro" id="IPR006094">
    <property type="entry name" value="Oxid_FAD_bind_N"/>
</dbReference>
<dbReference type="InterPro" id="IPR010031">
    <property type="entry name" value="FAD_lactone_oxidase-like"/>
</dbReference>
<dbReference type="PROSITE" id="PS00862">
    <property type="entry name" value="OX2_COVAL_FAD"/>
    <property type="match status" value="1"/>
</dbReference>
<evidence type="ECO:0000313" key="8">
    <source>
        <dbReference type="EMBL" id="PPE75741.1"/>
    </source>
</evidence>
<evidence type="ECO:0000256" key="5">
    <source>
        <dbReference type="ARBA" id="ARBA00022827"/>
    </source>
</evidence>
<keyword evidence="5" id="KW-0274">FAD</keyword>
<dbReference type="GO" id="GO:0016020">
    <property type="term" value="C:membrane"/>
    <property type="evidence" value="ECO:0007669"/>
    <property type="project" value="InterPro"/>
</dbReference>
<keyword evidence="3" id="KW-0285">Flavoprotein</keyword>
<dbReference type="Gene3D" id="1.10.45.10">
    <property type="entry name" value="Vanillyl-alcohol Oxidase, Chain A, domain 4"/>
    <property type="match status" value="1"/>
</dbReference>
<dbReference type="Proteomes" id="UP000238220">
    <property type="component" value="Unassembled WGS sequence"/>
</dbReference>
<proteinExistence type="inferred from homology"/>
<evidence type="ECO:0000256" key="6">
    <source>
        <dbReference type="ARBA" id="ARBA00023002"/>
    </source>
</evidence>
<dbReference type="Pfam" id="PF01565">
    <property type="entry name" value="FAD_binding_4"/>
    <property type="match status" value="1"/>
</dbReference>
<keyword evidence="6" id="KW-0560">Oxidoreductase</keyword>
<dbReference type="InterPro" id="IPR007173">
    <property type="entry name" value="ALO_C"/>
</dbReference>
<evidence type="ECO:0000256" key="3">
    <source>
        <dbReference type="ARBA" id="ARBA00022630"/>
    </source>
</evidence>
<dbReference type="InterPro" id="IPR016169">
    <property type="entry name" value="FAD-bd_PCMH_sub2"/>
</dbReference>
<evidence type="ECO:0000313" key="9">
    <source>
        <dbReference type="Proteomes" id="UP000238220"/>
    </source>
</evidence>
<dbReference type="SUPFAM" id="SSF56176">
    <property type="entry name" value="FAD-binding/transporter-associated domain-like"/>
    <property type="match status" value="1"/>
</dbReference>
<keyword evidence="4" id="KW-0060">Ascorbate biosynthesis</keyword>
<organism evidence="8 9">
    <name type="scientific">Solimonas fluminis</name>
    <dbReference type="NCBI Taxonomy" id="2086571"/>
    <lineage>
        <taxon>Bacteria</taxon>
        <taxon>Pseudomonadati</taxon>
        <taxon>Pseudomonadota</taxon>
        <taxon>Gammaproteobacteria</taxon>
        <taxon>Nevskiales</taxon>
        <taxon>Nevskiaceae</taxon>
        <taxon>Solimonas</taxon>
    </lineage>
</organism>
<dbReference type="Gene3D" id="3.30.70.2520">
    <property type="match status" value="1"/>
</dbReference>
<comment type="caution">
    <text evidence="8">The sequence shown here is derived from an EMBL/GenBank/DDBJ whole genome shotgun (WGS) entry which is preliminary data.</text>
</comment>
<feature type="domain" description="FAD-binding PCMH-type" evidence="7">
    <location>
        <begin position="16"/>
        <end position="186"/>
    </location>
</feature>
<dbReference type="PROSITE" id="PS51387">
    <property type="entry name" value="FAD_PCMH"/>
    <property type="match status" value="1"/>
</dbReference>
<dbReference type="RefSeq" id="WP_104228707.1">
    <property type="nucleotide sequence ID" value="NZ_PSNW01000001.1"/>
</dbReference>
<dbReference type="EMBL" id="PSNW01000001">
    <property type="protein sequence ID" value="PPE75741.1"/>
    <property type="molecule type" value="Genomic_DNA"/>
</dbReference>
<evidence type="ECO:0000256" key="1">
    <source>
        <dbReference type="ARBA" id="ARBA00005147"/>
    </source>
</evidence>
<reference evidence="8 9" key="1">
    <citation type="submission" date="2018-02" db="EMBL/GenBank/DDBJ databases">
        <title>Genome sequencing of Solimonas sp. HR-BB.</title>
        <authorList>
            <person name="Lee Y."/>
            <person name="Jeon C.O."/>
        </authorList>
    </citation>
    <scope>NUCLEOTIDE SEQUENCE [LARGE SCALE GENOMIC DNA]</scope>
    <source>
        <strain evidence="8 9">HR-BB</strain>
    </source>
</reference>
<dbReference type="Gene3D" id="3.30.43.10">
    <property type="entry name" value="Uridine Diphospho-n-acetylenolpyruvylglucosamine Reductase, domain 2"/>
    <property type="match status" value="1"/>
</dbReference>
<dbReference type="NCBIfam" id="TIGR01679">
    <property type="entry name" value="bact_FAD_ox"/>
    <property type="match status" value="1"/>
</dbReference>
<dbReference type="InterPro" id="IPR016171">
    <property type="entry name" value="Vanillyl_alc_oxidase_C-sub2"/>
</dbReference>
<dbReference type="GO" id="GO:0019853">
    <property type="term" value="P:L-ascorbic acid biosynthetic process"/>
    <property type="evidence" value="ECO:0007669"/>
    <property type="project" value="UniProtKB-UniPathway"/>
</dbReference>
<dbReference type="InterPro" id="IPR016167">
    <property type="entry name" value="FAD-bd_PCMH_sub1"/>
</dbReference>
<sequence length="438" mass="49967">MALKRTYRWQNWSGTVSCEPHHRSRPLGIEEIQSEVLRCAEEGERLRVVGSGHSFSPLCYSDENQMSLDDFTGIEAADLERRRVWVRAGTTLRELGTLLFERGLALESLGDIDEQTVAGAISTGTHGSGLSFGSLSSQVTGLKLVVADGTVKTLTRDTGAELLDAAALSLGALGVITHVELQCVDAYRLHCQSFRAPLEETLVRLDEYLHGYRSFEFFWFPYSEIAQIKCMDSTRRPANLWQPAKLASDLALENGLMWALSETARRLPALSERISRFAAQRVPVSQSVRDAHQGLATRRLLRYHQTEYSIPLDRLPMAIRQIDRLISALRFRVHFPLHVSFVKADSLWLSPSYQRESAYVAVHMYRGMPYEDYFAAVTDIFDRNDGRPHWGKQHDKTAHELRSLYPRFDDFRQLRQEMDPRGLFLNPHLADLFDIQRR</sequence>
<gene>
    <name evidence="8" type="ORF">C3942_02280</name>
</gene>
<dbReference type="OrthoDB" id="9800184at2"/>
<dbReference type="SUPFAM" id="SSF55103">
    <property type="entry name" value="FAD-linked oxidases, C-terminal domain"/>
    <property type="match status" value="1"/>
</dbReference>
<accession>A0A2S5TL92</accession>
<dbReference type="Gene3D" id="3.30.465.10">
    <property type="match status" value="1"/>
</dbReference>
<comment type="pathway">
    <text evidence="1">Cofactor biosynthesis; L-ascorbate biosynthesis.</text>
</comment>
<dbReference type="InterPro" id="IPR006093">
    <property type="entry name" value="Oxy_OxRdtase_FAD_BS"/>
</dbReference>